<dbReference type="SUPFAM" id="SSF52540">
    <property type="entry name" value="P-loop containing nucleoside triphosphate hydrolases"/>
    <property type="match status" value="1"/>
</dbReference>
<dbReference type="Gene3D" id="1.20.1250.20">
    <property type="entry name" value="MFS general substrate transporter like domains"/>
    <property type="match status" value="1"/>
</dbReference>
<evidence type="ECO:0000256" key="5">
    <source>
        <dbReference type="ARBA" id="ARBA00022741"/>
    </source>
</evidence>
<dbReference type="CDD" id="cd03232">
    <property type="entry name" value="ABCG_PDR_domain2"/>
    <property type="match status" value="1"/>
</dbReference>
<feature type="region of interest" description="Disordered" evidence="10">
    <location>
        <begin position="1"/>
        <end position="21"/>
    </location>
</feature>
<feature type="transmembrane region" description="Helical" evidence="11">
    <location>
        <begin position="479"/>
        <end position="505"/>
    </location>
</feature>
<dbReference type="AlphaFoldDB" id="F9FCM2"/>
<dbReference type="InterPro" id="IPR013525">
    <property type="entry name" value="ABC2_TM"/>
</dbReference>
<proteinExistence type="inferred from homology"/>
<dbReference type="InterPro" id="IPR027417">
    <property type="entry name" value="P-loop_NTPase"/>
</dbReference>
<dbReference type="Pfam" id="PF07690">
    <property type="entry name" value="MFS_1"/>
    <property type="match status" value="1"/>
</dbReference>
<organism evidence="14">
    <name type="scientific">Fusarium oxysporum (strain Fo5176)</name>
    <name type="common">Fusarium vascular wilt</name>
    <dbReference type="NCBI Taxonomy" id="660025"/>
    <lineage>
        <taxon>Eukaryota</taxon>
        <taxon>Fungi</taxon>
        <taxon>Dikarya</taxon>
        <taxon>Ascomycota</taxon>
        <taxon>Pezizomycotina</taxon>
        <taxon>Sordariomycetes</taxon>
        <taxon>Hypocreomycetidae</taxon>
        <taxon>Hypocreales</taxon>
        <taxon>Nectriaceae</taxon>
        <taxon>Fusarium</taxon>
        <taxon>Fusarium oxysporum species complex</taxon>
    </lineage>
</organism>
<evidence type="ECO:0000256" key="8">
    <source>
        <dbReference type="ARBA" id="ARBA00023136"/>
    </source>
</evidence>
<dbReference type="Gene3D" id="3.40.50.300">
    <property type="entry name" value="P-loop containing nucleotide triphosphate hydrolases"/>
    <property type="match status" value="1"/>
</dbReference>
<evidence type="ECO:0000256" key="6">
    <source>
        <dbReference type="ARBA" id="ARBA00022840"/>
    </source>
</evidence>
<dbReference type="GO" id="GO:0140359">
    <property type="term" value="F:ABC-type transporter activity"/>
    <property type="evidence" value="ECO:0007669"/>
    <property type="project" value="InterPro"/>
</dbReference>
<dbReference type="Pfam" id="PF01061">
    <property type="entry name" value="ABC2_membrane"/>
    <property type="match status" value="1"/>
</dbReference>
<evidence type="ECO:0000256" key="9">
    <source>
        <dbReference type="ARBA" id="ARBA00023180"/>
    </source>
</evidence>
<feature type="transmembrane region" description="Helical" evidence="11">
    <location>
        <begin position="671"/>
        <end position="691"/>
    </location>
</feature>
<feature type="region of interest" description="Disordered" evidence="10">
    <location>
        <begin position="599"/>
        <end position="619"/>
    </location>
</feature>
<dbReference type="InterPro" id="IPR034003">
    <property type="entry name" value="ABCG_PDR_2"/>
</dbReference>
<feature type="transmembrane region" description="Helical" evidence="11">
    <location>
        <begin position="517"/>
        <end position="537"/>
    </location>
</feature>
<dbReference type="PROSITE" id="PS50893">
    <property type="entry name" value="ABC_TRANSPORTER_2"/>
    <property type="match status" value="1"/>
</dbReference>
<dbReference type="InterPro" id="IPR011701">
    <property type="entry name" value="MFS"/>
</dbReference>
<evidence type="ECO:0000256" key="1">
    <source>
        <dbReference type="ARBA" id="ARBA00004141"/>
    </source>
</evidence>
<protein>
    <recommendedName>
        <fullName evidence="15">Major facilitator superfamily (MFS) profile domain-containing protein</fullName>
    </recommendedName>
</protein>
<dbReference type="FunFam" id="3.40.50.300:FF:000054">
    <property type="entry name" value="ABC multidrug transporter atrF"/>
    <property type="match status" value="1"/>
</dbReference>
<feature type="compositionally biased region" description="Basic and acidic residues" evidence="10">
    <location>
        <begin position="101"/>
        <end position="120"/>
    </location>
</feature>
<feature type="transmembrane region" description="Helical" evidence="11">
    <location>
        <begin position="724"/>
        <end position="742"/>
    </location>
</feature>
<keyword evidence="5" id="KW-0547">Nucleotide-binding</keyword>
<dbReference type="GO" id="GO:0016020">
    <property type="term" value="C:membrane"/>
    <property type="evidence" value="ECO:0007669"/>
    <property type="project" value="UniProtKB-SubCell"/>
</dbReference>
<dbReference type="InterPro" id="IPR003439">
    <property type="entry name" value="ABC_transporter-like_ATP-bd"/>
</dbReference>
<evidence type="ECO:0000256" key="7">
    <source>
        <dbReference type="ARBA" id="ARBA00022989"/>
    </source>
</evidence>
<dbReference type="InterPro" id="IPR036259">
    <property type="entry name" value="MFS_trans_sf"/>
</dbReference>
<feature type="compositionally biased region" description="Polar residues" evidence="10">
    <location>
        <begin position="599"/>
        <end position="609"/>
    </location>
</feature>
<feature type="compositionally biased region" description="Basic and acidic residues" evidence="10">
    <location>
        <begin position="8"/>
        <end position="19"/>
    </location>
</feature>
<evidence type="ECO:0000313" key="14">
    <source>
        <dbReference type="EMBL" id="EGU85334.1"/>
    </source>
</evidence>
<gene>
    <name evidence="14" type="ORF">FOXB_04150</name>
</gene>
<dbReference type="InterPro" id="IPR010929">
    <property type="entry name" value="PDR_CDR_ABC"/>
</dbReference>
<evidence type="ECO:0000256" key="2">
    <source>
        <dbReference type="ARBA" id="ARBA00006012"/>
    </source>
</evidence>
<feature type="transmembrane region" description="Helical" evidence="11">
    <location>
        <begin position="75"/>
        <end position="95"/>
    </location>
</feature>
<comment type="caution">
    <text evidence="14">The sequence shown here is derived from an EMBL/GenBank/DDBJ whole genome shotgun (WGS) entry which is preliminary data.</text>
</comment>
<feature type="compositionally biased region" description="Basic and acidic residues" evidence="10">
    <location>
        <begin position="610"/>
        <end position="619"/>
    </location>
</feature>
<keyword evidence="9" id="KW-0325">Glycoprotein</keyword>
<dbReference type="PANTHER" id="PTHR19241">
    <property type="entry name" value="ATP-BINDING CASSETTE TRANSPORTER"/>
    <property type="match status" value="1"/>
</dbReference>
<evidence type="ECO:0000259" key="13">
    <source>
        <dbReference type="PROSITE" id="PS50893"/>
    </source>
</evidence>
<evidence type="ECO:0000256" key="3">
    <source>
        <dbReference type="ARBA" id="ARBA00022448"/>
    </source>
</evidence>
<comment type="similarity">
    <text evidence="2">Belongs to the ABC transporter superfamily. ABCG family. PDR (TC 3.A.1.205) subfamily.</text>
</comment>
<dbReference type="Pfam" id="PF06422">
    <property type="entry name" value="PDR_CDR"/>
    <property type="match status" value="1"/>
</dbReference>
<dbReference type="SMART" id="SM00382">
    <property type="entry name" value="AAA"/>
    <property type="match status" value="1"/>
</dbReference>
<dbReference type="Pfam" id="PF00005">
    <property type="entry name" value="ABC_tran"/>
    <property type="match status" value="1"/>
</dbReference>
<dbReference type="GO" id="GO:0005524">
    <property type="term" value="F:ATP binding"/>
    <property type="evidence" value="ECO:0007669"/>
    <property type="project" value="UniProtKB-KW"/>
</dbReference>
<reference evidence="14" key="1">
    <citation type="journal article" date="2012" name="Mol. Plant Microbe Interact.">
        <title>A highly conserved effector in Fusarium oxysporum is required for full virulence on Arabidopsis.</title>
        <authorList>
            <person name="Thatcher L.F."/>
            <person name="Gardiner D.M."/>
            <person name="Kazan K."/>
            <person name="Manners J."/>
        </authorList>
    </citation>
    <scope>NUCLEOTIDE SEQUENCE [LARGE SCALE GENOMIC DNA]</scope>
    <source>
        <strain evidence="14">Fo5176</strain>
    </source>
</reference>
<keyword evidence="8 11" id="KW-0472">Membrane</keyword>
<name>F9FCM2_FUSOF</name>
<keyword evidence="3" id="KW-0813">Transport</keyword>
<dbReference type="PROSITE" id="PS50850">
    <property type="entry name" value="MFS"/>
    <property type="match status" value="1"/>
</dbReference>
<dbReference type="InterPro" id="IPR020846">
    <property type="entry name" value="MFS_dom"/>
</dbReference>
<evidence type="ECO:0000256" key="4">
    <source>
        <dbReference type="ARBA" id="ARBA00022692"/>
    </source>
</evidence>
<evidence type="ECO:0000256" key="11">
    <source>
        <dbReference type="SAM" id="Phobius"/>
    </source>
</evidence>
<feature type="domain" description="Major facilitator superfamily (MFS) profile" evidence="12">
    <location>
        <begin position="623"/>
        <end position="925"/>
    </location>
</feature>
<feature type="domain" description="ABC transporter" evidence="13">
    <location>
        <begin position="133"/>
        <end position="360"/>
    </location>
</feature>
<dbReference type="STRING" id="660025.F9FCM2"/>
<accession>F9FCM2</accession>
<dbReference type="SUPFAM" id="SSF103473">
    <property type="entry name" value="MFS general substrate transporter"/>
    <property type="match status" value="1"/>
</dbReference>
<keyword evidence="4 11" id="KW-0812">Transmembrane</keyword>
<keyword evidence="6" id="KW-0067">ATP-binding</keyword>
<evidence type="ECO:0000259" key="12">
    <source>
        <dbReference type="PROSITE" id="PS50850"/>
    </source>
</evidence>
<evidence type="ECO:0008006" key="15">
    <source>
        <dbReference type="Google" id="ProtNLM"/>
    </source>
</evidence>
<feature type="transmembrane region" description="Helical" evidence="11">
    <location>
        <begin position="543"/>
        <end position="565"/>
    </location>
</feature>
<sequence>MSHIFGKKRQEQSEEEKTRHSGVIFRNLTAHDVGLGSSRCTLAGASPGSTSVSGAAYIQESFIYTRSHLWRNFGFLRAFFIFFVFLTTLGSRVMGDTQDEESGRRDPVANGDAERTKSDEQITQEVARNETVLTFQNISYTISHEKGERKLFNDVQGYVCPGKLTALMGAPGAGKTTLLNGLAQRLNFGTITGDFLVDGRPLPKFFQRATGFAEQMDIHEPTATVREALQFSALLRQPKEVSKQEKMEYCETIIDLLEMRDIAGAIIGTVDQASKPELLMFLDEPTSGLDSGAAFNIVRFLRKLADAGQAVLCTIHLPSAVLFENFDELLLLKAGGRVVYHGPLGHDSENLINYFESNGGHKYWGDVWAESSERQKRSQEVEEMIERHRNVEPSKSVKDDREYAMPLSTQTYAVVRQSFVSFWRSSDYIFDRFRIDRYQNRLFSIFMTLTISPPLIRQLQPVFVKLCQIFQWRENNAKIYSWVAWTTAVIVVEVPYRIIAGGIYFNCWWWRVFGWRASAFTSGFAFLLVLLFELYSVSFGQAIAAFAPNELLASLLVPIVFLVFLPAGANGCTGSLPATASSKPSSALPFTASLSASQRTLTPSYTGSTAKKDEEQTEKKRSCIGALSVMNPLTPLDVPALTPTTPTNNPVLLNVRPRRPRHHARETSSRNIATFVVSVYALGFTFGPLLAAPLSGIYGRAIVFYTVNLLFLAMTVATALSQNMRILIVFRFLMGFTGSTPVTNGSGTISDIFPVQQRGKAMAVWAMGPCIGPLAGGYMVEAISWRWVFCLIAILTGAIATLRYFAASETYAPTLLHAKAAKLKKETGNADLNSILDKDGLTPKKRLSNDSIRPLRMLFTQLPVFILSLRRHRLRRAVPYVQHLHLCICAAVRVWHWHHRSGVSPYRPEATMLQSVPQRRAQARR</sequence>
<comment type="subcellular location">
    <subcellularLocation>
        <location evidence="1">Membrane</location>
        <topology evidence="1">Multi-pass membrane protein</topology>
    </subcellularLocation>
</comment>
<dbReference type="GO" id="GO:0016887">
    <property type="term" value="F:ATP hydrolysis activity"/>
    <property type="evidence" value="ECO:0007669"/>
    <property type="project" value="InterPro"/>
</dbReference>
<dbReference type="EMBL" id="AFQF01001333">
    <property type="protein sequence ID" value="EGU85334.1"/>
    <property type="molecule type" value="Genomic_DNA"/>
</dbReference>
<feature type="transmembrane region" description="Helical" evidence="11">
    <location>
        <begin position="787"/>
        <end position="806"/>
    </location>
</feature>
<evidence type="ECO:0000256" key="10">
    <source>
        <dbReference type="SAM" id="MobiDB-lite"/>
    </source>
</evidence>
<feature type="region of interest" description="Disordered" evidence="10">
    <location>
        <begin position="95"/>
        <end position="121"/>
    </location>
</feature>
<keyword evidence="7 11" id="KW-1133">Transmembrane helix</keyword>
<dbReference type="InterPro" id="IPR003593">
    <property type="entry name" value="AAA+_ATPase"/>
</dbReference>
<feature type="transmembrane region" description="Helical" evidence="11">
    <location>
        <begin position="697"/>
        <end position="717"/>
    </location>
</feature>